<dbReference type="InterPro" id="IPR013249">
    <property type="entry name" value="RNA_pol_sigma70_r4_t2"/>
</dbReference>
<comment type="caution">
    <text evidence="9">The sequence shown here is derived from an EMBL/GenBank/DDBJ whole genome shotgun (WGS) entry which is preliminary data.</text>
</comment>
<dbReference type="Gene3D" id="1.10.1740.10">
    <property type="match status" value="1"/>
</dbReference>
<dbReference type="OrthoDB" id="9782703at2"/>
<evidence type="ECO:0000259" key="8">
    <source>
        <dbReference type="Pfam" id="PF08281"/>
    </source>
</evidence>
<evidence type="ECO:0000256" key="2">
    <source>
        <dbReference type="ARBA" id="ARBA00023015"/>
    </source>
</evidence>
<dbReference type="NCBIfam" id="TIGR02937">
    <property type="entry name" value="sigma70-ECF"/>
    <property type="match status" value="1"/>
</dbReference>
<dbReference type="AlphaFoldDB" id="A0A431WL69"/>
<dbReference type="Gene3D" id="1.10.10.10">
    <property type="entry name" value="Winged helix-like DNA-binding domain superfamily/Winged helix DNA-binding domain"/>
    <property type="match status" value="1"/>
</dbReference>
<evidence type="ECO:0000259" key="7">
    <source>
        <dbReference type="Pfam" id="PF04542"/>
    </source>
</evidence>
<sequence length="181" mass="21341">MSILKFFQRSSDLEEHSFESLIKNEQEKLYKIAYSYVKNEQDALDILQDTIIKGFKSFEKLKDMNYFSTWITRILINTAIDHLRKAKDVITLEPDWFDPRRNEENTTVMTMDLDLVFEKLKPQQKTLLLLRFYYGYSINEMAEILGIPEGTIKSQLHRTLQLLRAKLENGGETYGQTSTRD</sequence>
<evidence type="ECO:0000256" key="6">
    <source>
        <dbReference type="RuleBase" id="RU000716"/>
    </source>
</evidence>
<dbReference type="SUPFAM" id="SSF88946">
    <property type="entry name" value="Sigma2 domain of RNA polymerase sigma factors"/>
    <property type="match status" value="1"/>
</dbReference>
<evidence type="ECO:0000313" key="10">
    <source>
        <dbReference type="Proteomes" id="UP000271374"/>
    </source>
</evidence>
<feature type="domain" description="RNA polymerase sigma factor 70 region 4 type 2" evidence="8">
    <location>
        <begin position="112"/>
        <end position="162"/>
    </location>
</feature>
<dbReference type="Pfam" id="PF04542">
    <property type="entry name" value="Sigma70_r2"/>
    <property type="match status" value="1"/>
</dbReference>
<dbReference type="InterPro" id="IPR007627">
    <property type="entry name" value="RNA_pol_sigma70_r2"/>
</dbReference>
<dbReference type="Pfam" id="PF08281">
    <property type="entry name" value="Sigma70_r4_2"/>
    <property type="match status" value="1"/>
</dbReference>
<protein>
    <recommendedName>
        <fullName evidence="6">RNA polymerase sigma factor</fullName>
    </recommendedName>
</protein>
<keyword evidence="3 6" id="KW-0731">Sigma factor</keyword>
<dbReference type="PROSITE" id="PS01063">
    <property type="entry name" value="SIGMA70_ECF"/>
    <property type="match status" value="1"/>
</dbReference>
<reference evidence="9 10" key="1">
    <citation type="submission" date="2018-12" db="EMBL/GenBank/DDBJ databases">
        <title>Bacillus yapensis draft genome sequence.</title>
        <authorList>
            <person name="Yu L."/>
            <person name="Xu X."/>
            <person name="Tang X."/>
        </authorList>
    </citation>
    <scope>NUCLEOTIDE SEQUENCE [LARGE SCALE GENOMIC DNA]</scope>
    <source>
        <strain evidence="9 10">XXST-01</strain>
    </source>
</reference>
<evidence type="ECO:0000256" key="1">
    <source>
        <dbReference type="ARBA" id="ARBA00010641"/>
    </source>
</evidence>
<dbReference type="Proteomes" id="UP000271374">
    <property type="component" value="Unassembled WGS sequence"/>
</dbReference>
<evidence type="ECO:0000256" key="5">
    <source>
        <dbReference type="ARBA" id="ARBA00023163"/>
    </source>
</evidence>
<dbReference type="PANTHER" id="PTHR43133">
    <property type="entry name" value="RNA POLYMERASE ECF-TYPE SIGMA FACTO"/>
    <property type="match status" value="1"/>
</dbReference>
<dbReference type="InterPro" id="IPR014284">
    <property type="entry name" value="RNA_pol_sigma-70_dom"/>
</dbReference>
<proteinExistence type="inferred from homology"/>
<dbReference type="EMBL" id="RXNT01000001">
    <property type="protein sequence ID" value="RTR36220.1"/>
    <property type="molecule type" value="Genomic_DNA"/>
</dbReference>
<dbReference type="InterPro" id="IPR039425">
    <property type="entry name" value="RNA_pol_sigma-70-like"/>
</dbReference>
<evidence type="ECO:0000313" key="9">
    <source>
        <dbReference type="EMBL" id="RTR36220.1"/>
    </source>
</evidence>
<dbReference type="SUPFAM" id="SSF88659">
    <property type="entry name" value="Sigma3 and sigma4 domains of RNA polymerase sigma factors"/>
    <property type="match status" value="1"/>
</dbReference>
<dbReference type="CDD" id="cd06171">
    <property type="entry name" value="Sigma70_r4"/>
    <property type="match status" value="1"/>
</dbReference>
<dbReference type="GO" id="GO:0016987">
    <property type="term" value="F:sigma factor activity"/>
    <property type="evidence" value="ECO:0007669"/>
    <property type="project" value="UniProtKB-KW"/>
</dbReference>
<dbReference type="InterPro" id="IPR013324">
    <property type="entry name" value="RNA_pol_sigma_r3/r4-like"/>
</dbReference>
<dbReference type="RefSeq" id="WP_126405427.1">
    <property type="nucleotide sequence ID" value="NZ_RXNT01000001.1"/>
</dbReference>
<keyword evidence="4 6" id="KW-0238">DNA-binding</keyword>
<dbReference type="GO" id="GO:0006352">
    <property type="term" value="P:DNA-templated transcription initiation"/>
    <property type="evidence" value="ECO:0007669"/>
    <property type="project" value="InterPro"/>
</dbReference>
<dbReference type="InterPro" id="IPR013325">
    <property type="entry name" value="RNA_pol_sigma_r2"/>
</dbReference>
<dbReference type="InterPro" id="IPR000838">
    <property type="entry name" value="RNA_pol_sigma70_ECF_CS"/>
</dbReference>
<dbReference type="InterPro" id="IPR036388">
    <property type="entry name" value="WH-like_DNA-bd_sf"/>
</dbReference>
<comment type="similarity">
    <text evidence="1 6">Belongs to the sigma-70 factor family. ECF subfamily.</text>
</comment>
<keyword evidence="10" id="KW-1185">Reference proteome</keyword>
<dbReference type="GO" id="GO:0003677">
    <property type="term" value="F:DNA binding"/>
    <property type="evidence" value="ECO:0007669"/>
    <property type="project" value="UniProtKB-KW"/>
</dbReference>
<keyword evidence="2 6" id="KW-0805">Transcription regulation</keyword>
<feature type="domain" description="RNA polymerase sigma-70 region 2" evidence="7">
    <location>
        <begin position="21"/>
        <end position="87"/>
    </location>
</feature>
<keyword evidence="5 6" id="KW-0804">Transcription</keyword>
<accession>A0A431WL69</accession>
<gene>
    <name evidence="9" type="ORF">EKG37_01285</name>
</gene>
<name>A0A431WL69_9BACI</name>
<dbReference type="PANTHER" id="PTHR43133:SF51">
    <property type="entry name" value="RNA POLYMERASE SIGMA FACTOR"/>
    <property type="match status" value="1"/>
</dbReference>
<evidence type="ECO:0000256" key="4">
    <source>
        <dbReference type="ARBA" id="ARBA00023125"/>
    </source>
</evidence>
<organism evidence="9 10">
    <name type="scientific">Bacillus yapensis</name>
    <dbReference type="NCBI Taxonomy" id="2492960"/>
    <lineage>
        <taxon>Bacteria</taxon>
        <taxon>Bacillati</taxon>
        <taxon>Bacillota</taxon>
        <taxon>Bacilli</taxon>
        <taxon>Bacillales</taxon>
        <taxon>Bacillaceae</taxon>
        <taxon>Bacillus</taxon>
    </lineage>
</organism>
<dbReference type="GO" id="GO:0006950">
    <property type="term" value="P:response to stress"/>
    <property type="evidence" value="ECO:0007669"/>
    <property type="project" value="UniProtKB-ARBA"/>
</dbReference>
<evidence type="ECO:0000256" key="3">
    <source>
        <dbReference type="ARBA" id="ARBA00023082"/>
    </source>
</evidence>